<dbReference type="GO" id="GO:0030139">
    <property type="term" value="C:endocytic vesicle"/>
    <property type="evidence" value="ECO:0007669"/>
    <property type="project" value="TreeGrafter"/>
</dbReference>
<dbReference type="Proteomes" id="UP000249218">
    <property type="component" value="Unassembled WGS sequence"/>
</dbReference>
<reference evidence="3 4" key="1">
    <citation type="journal article" date="2017" name="BMC Biol.">
        <title>Genomic innovations, transcriptional plasticity and gene loss underlying the evolution and divergence of two highly polyphagous and invasive Helicoverpa pest species.</title>
        <authorList>
            <person name="Pearce S.L."/>
            <person name="Clarke D.F."/>
            <person name="East P.D."/>
            <person name="Elfekih S."/>
            <person name="Gordon K.H."/>
            <person name="Jermiin L.S."/>
            <person name="McGaughran A."/>
            <person name="Oakeshott J.G."/>
            <person name="Papanikolaou A."/>
            <person name="Perera O.P."/>
            <person name="Rane R.V."/>
            <person name="Richards S."/>
            <person name="Tay W.T."/>
            <person name="Walsh T.K."/>
            <person name="Anderson A."/>
            <person name="Anderson C.J."/>
            <person name="Asgari S."/>
            <person name="Board P.G."/>
            <person name="Bretschneider A."/>
            <person name="Campbell P.M."/>
            <person name="Chertemps T."/>
            <person name="Christeller J.T."/>
            <person name="Coppin C.W."/>
            <person name="Downes S.J."/>
            <person name="Duan G."/>
            <person name="Farnsworth C.A."/>
            <person name="Good R.T."/>
            <person name="Han L.B."/>
            <person name="Han Y.C."/>
            <person name="Hatje K."/>
            <person name="Horne I."/>
            <person name="Huang Y.P."/>
            <person name="Hughes D.S."/>
            <person name="Jacquin-Joly E."/>
            <person name="James W."/>
            <person name="Jhangiani S."/>
            <person name="Kollmar M."/>
            <person name="Kuwar S.S."/>
            <person name="Li S."/>
            <person name="Liu N.Y."/>
            <person name="Maibeche M.T."/>
            <person name="Miller J.R."/>
            <person name="Montagne N."/>
            <person name="Perry T."/>
            <person name="Qu J."/>
            <person name="Song S.V."/>
            <person name="Sutton G.G."/>
            <person name="Vogel H."/>
            <person name="Walenz B.P."/>
            <person name="Xu W."/>
            <person name="Zhang H.J."/>
            <person name="Zou Z."/>
            <person name="Batterham P."/>
            <person name="Edwards O.R."/>
            <person name="Feyereisen R."/>
            <person name="Gibbs R.A."/>
            <person name="Heckel D.G."/>
            <person name="McGrath A."/>
            <person name="Robin C."/>
            <person name="Scherer S.E."/>
            <person name="Worley K.C."/>
            <person name="Wu Y.D."/>
        </authorList>
    </citation>
    <scope>NUCLEOTIDE SEQUENCE [LARGE SCALE GENOMIC DNA]</scope>
    <source>
        <strain evidence="3">Harm_GR_Male_#8</strain>
        <tissue evidence="3">Whole organism</tissue>
    </source>
</reference>
<evidence type="ECO:0000259" key="2">
    <source>
        <dbReference type="PROSITE" id="PS50010"/>
    </source>
</evidence>
<protein>
    <recommendedName>
        <fullName evidence="2">DH domain-containing protein</fullName>
    </recommendedName>
</protein>
<feature type="compositionally biased region" description="Low complexity" evidence="1">
    <location>
        <begin position="1140"/>
        <end position="1152"/>
    </location>
</feature>
<dbReference type="EMBL" id="KZ149977">
    <property type="protein sequence ID" value="PZC75908.1"/>
    <property type="molecule type" value="Genomic_DNA"/>
</dbReference>
<dbReference type="SUPFAM" id="SSF48065">
    <property type="entry name" value="DBL homology domain (DH-domain)"/>
    <property type="match status" value="1"/>
</dbReference>
<dbReference type="SMART" id="SM00325">
    <property type="entry name" value="RhoGEF"/>
    <property type="match status" value="1"/>
</dbReference>
<name>A0A2W1BLW0_HELAM</name>
<dbReference type="GO" id="GO:0007266">
    <property type="term" value="P:Rho protein signal transduction"/>
    <property type="evidence" value="ECO:0007669"/>
    <property type="project" value="TreeGrafter"/>
</dbReference>
<dbReference type="InterPro" id="IPR000219">
    <property type="entry name" value="DH_dom"/>
</dbReference>
<dbReference type="Gene3D" id="1.20.900.10">
    <property type="entry name" value="Dbl homology (DH) domain"/>
    <property type="match status" value="1"/>
</dbReference>
<evidence type="ECO:0000313" key="4">
    <source>
        <dbReference type="Proteomes" id="UP000249218"/>
    </source>
</evidence>
<feature type="compositionally biased region" description="Basic and acidic residues" evidence="1">
    <location>
        <begin position="1286"/>
        <end position="1295"/>
    </location>
</feature>
<feature type="compositionally biased region" description="Acidic residues" evidence="1">
    <location>
        <begin position="107"/>
        <end position="116"/>
    </location>
</feature>
<feature type="region of interest" description="Disordered" evidence="1">
    <location>
        <begin position="417"/>
        <end position="444"/>
    </location>
</feature>
<dbReference type="GO" id="GO:0043542">
    <property type="term" value="P:endothelial cell migration"/>
    <property type="evidence" value="ECO:0007669"/>
    <property type="project" value="TreeGrafter"/>
</dbReference>
<feature type="compositionally biased region" description="Low complexity" evidence="1">
    <location>
        <begin position="1258"/>
        <end position="1267"/>
    </location>
</feature>
<feature type="region of interest" description="Disordered" evidence="1">
    <location>
        <begin position="297"/>
        <end position="354"/>
    </location>
</feature>
<dbReference type="InterPro" id="IPR011993">
    <property type="entry name" value="PH-like_dom_sf"/>
</dbReference>
<dbReference type="Pfam" id="PF00621">
    <property type="entry name" value="RhoGEF"/>
    <property type="match status" value="1"/>
</dbReference>
<feature type="compositionally biased region" description="Polar residues" evidence="1">
    <location>
        <begin position="79"/>
        <end position="95"/>
    </location>
</feature>
<feature type="domain" description="DH" evidence="2">
    <location>
        <begin position="540"/>
        <end position="736"/>
    </location>
</feature>
<dbReference type="InterPro" id="IPR035899">
    <property type="entry name" value="DBL_dom_sf"/>
</dbReference>
<feature type="region of interest" description="Disordered" evidence="1">
    <location>
        <begin position="972"/>
        <end position="1057"/>
    </location>
</feature>
<feature type="compositionally biased region" description="Basic and acidic residues" evidence="1">
    <location>
        <begin position="946"/>
        <end position="957"/>
    </location>
</feature>
<feature type="region of interest" description="Disordered" evidence="1">
    <location>
        <begin position="1220"/>
        <end position="1305"/>
    </location>
</feature>
<accession>A0A2W1BLW0</accession>
<feature type="compositionally biased region" description="Polar residues" evidence="1">
    <location>
        <begin position="1237"/>
        <end position="1252"/>
    </location>
</feature>
<dbReference type="OrthoDB" id="5585231at2759"/>
<dbReference type="CDD" id="cd00160">
    <property type="entry name" value="RhoGEF"/>
    <property type="match status" value="1"/>
</dbReference>
<feature type="compositionally biased region" description="Low complexity" evidence="1">
    <location>
        <begin position="1008"/>
        <end position="1028"/>
    </location>
</feature>
<feature type="compositionally biased region" description="Low complexity" evidence="1">
    <location>
        <begin position="928"/>
        <end position="939"/>
    </location>
</feature>
<feature type="compositionally biased region" description="Low complexity" evidence="1">
    <location>
        <begin position="308"/>
        <end position="321"/>
    </location>
</feature>
<feature type="region of interest" description="Disordered" evidence="1">
    <location>
        <begin position="922"/>
        <end position="957"/>
    </location>
</feature>
<dbReference type="SUPFAM" id="SSF50729">
    <property type="entry name" value="PH domain-like"/>
    <property type="match status" value="1"/>
</dbReference>
<dbReference type="PROSITE" id="PS50010">
    <property type="entry name" value="DH_2"/>
    <property type="match status" value="1"/>
</dbReference>
<evidence type="ECO:0000256" key="1">
    <source>
        <dbReference type="SAM" id="MobiDB-lite"/>
    </source>
</evidence>
<dbReference type="PANTHER" id="PTHR13217">
    <property type="entry name" value="PLECKSTRIN HOMOLOGY DOMAIN-CONTAINING FAMILY G MEMBER 7"/>
    <property type="match status" value="1"/>
</dbReference>
<feature type="region of interest" description="Disordered" evidence="1">
    <location>
        <begin position="1129"/>
        <end position="1185"/>
    </location>
</feature>
<dbReference type="Gene3D" id="2.30.29.30">
    <property type="entry name" value="Pleckstrin-homology domain (PH domain)/Phosphotyrosine-binding domain (PTB)"/>
    <property type="match status" value="1"/>
</dbReference>
<organism evidence="3 4">
    <name type="scientific">Helicoverpa armigera</name>
    <name type="common">Cotton bollworm</name>
    <name type="synonym">Heliothis armigera</name>
    <dbReference type="NCBI Taxonomy" id="29058"/>
    <lineage>
        <taxon>Eukaryota</taxon>
        <taxon>Metazoa</taxon>
        <taxon>Ecdysozoa</taxon>
        <taxon>Arthropoda</taxon>
        <taxon>Hexapoda</taxon>
        <taxon>Insecta</taxon>
        <taxon>Pterygota</taxon>
        <taxon>Neoptera</taxon>
        <taxon>Endopterygota</taxon>
        <taxon>Lepidoptera</taxon>
        <taxon>Glossata</taxon>
        <taxon>Ditrysia</taxon>
        <taxon>Noctuoidea</taxon>
        <taxon>Noctuidae</taxon>
        <taxon>Heliothinae</taxon>
        <taxon>Helicoverpa</taxon>
    </lineage>
</organism>
<dbReference type="PANTHER" id="PTHR13217:SF11">
    <property type="entry name" value="PLECKSTRIN HOMOLOGY DOMAIN-CONTAINING FAMILY G MEMBER 5"/>
    <property type="match status" value="1"/>
</dbReference>
<dbReference type="GO" id="GO:0030424">
    <property type="term" value="C:axon"/>
    <property type="evidence" value="ECO:0007669"/>
    <property type="project" value="TreeGrafter"/>
</dbReference>
<proteinExistence type="predicted"/>
<evidence type="ECO:0000313" key="3">
    <source>
        <dbReference type="EMBL" id="PZC75908.1"/>
    </source>
</evidence>
<dbReference type="GO" id="GO:0005085">
    <property type="term" value="F:guanyl-nucleotide exchange factor activity"/>
    <property type="evidence" value="ECO:0007669"/>
    <property type="project" value="InterPro"/>
</dbReference>
<feature type="region of interest" description="Disordered" evidence="1">
    <location>
        <begin position="53"/>
        <end position="145"/>
    </location>
</feature>
<dbReference type="GO" id="GO:0005886">
    <property type="term" value="C:plasma membrane"/>
    <property type="evidence" value="ECO:0007669"/>
    <property type="project" value="TreeGrafter"/>
</dbReference>
<sequence length="1305" mass="144550">MDRFRQKSKKEKPLKYVEKDQSPLFITDVKAIKENLKIKEILRTVKMNSSMRIKAPKGSKVMQNKDFNDNDNEDIFGGEQSTEVPMNTEPPSATNPDVIVTNANGEETNEETSEEASDAKPEEEVPSDKTDESDGESTVDVNENNGSINTQIHESVSVPEALSDFVLINDDENKQNIQDISDVKIMLPPLGESSHVKARDRKLSLDQTMLSRRGGLSQSELDLNSIGKSPLERKSSFFRKKMDSFLRNTTEIFKRQSISRSQSIQRRGSMSVSLQSLTENAAYNGDYGAPLHNHQEELQRSVSSLQLSPTAARAGSSRSTSQGELPMDPLSEGDSLAGSRPTLAGSQPLPDISPSIQSLNESYLSEAMLNRAISMSSGLDSATGQNRRKSRSNRVTWLASEGVTNYFRRLTQDEKSKELNPGYSYPDFSTIPENNLETKTDSKGRRLSYQRAVSGEDPRYHESAIKKKLTSDNSESIPNLVAILADFELNGIPELEGFTLTEIPDEALEYLRWAETPSNLEEFIAYRIALCPDLPAEEEARQAVIKELIHTEAVYIHHLLTIVRLFIATAHALQERGRLLDIDTAKLFTNIPDILNASLCFWENSLYPMIAVANESKCPFNTEIMAPGFLHFREMFLPYEKYVKSQKSALDYLRSLTNNSDFMYYLSWCYRRLACSSPFSFRLQLADIMVKPMQRLTKYSLLLQRMLSHTLTEPESSSLKAMEACARSYVTDINRSIRQREELQMMDWLCSSIENYEIDFRDEEMDRCYRVFAQLNLKAPMVNCAPNHSRSLVHQGDLRYKDNIKEMEVRVFLLTDMLLICKKQSKGNNHQYKLVRPKFFIERLIVYPRSSPRNIKEIGSLVCVVLDDVGSSCMAFTLSETTSKDSNAQNCLKYWEHKLREARITYELAMWFYKNPNRDLSEMDAAPDTTSSESGSTDGMPSASRPGDKPTPDEASIDREARERVAAMLHRRYVPAEAETTVSTQTESSDAEGNTTPGRSSSRNQIQRTSTGGSSRLSSFQQSSAASNDDSEPGPSRQEYEAGSSVEHIIPPLHPDDAGTSITVNVVSDSETTLVPAPRPVSSQGVPVMVRQGSGTAATIAAAAVMPVTAAMAAAAAKAAAAPAVVVKTSGPPAPAAEPSTSGKAVAPAAATAPPPSPSTSPQPPLVVLQHSPTTKGSQLGRPVFPGRNMLRVLPQASMMALVHSLPDLTVDPAAAAAAAAAAASPPRPPQSSGPQTASDRLYQSHQEQLSRNRLAAQQHQQQQQQHYLSPDQRGTSYPPPSPSRSNRENPLERAWRKRTKSPKQ</sequence>
<feature type="compositionally biased region" description="Basic residues" evidence="1">
    <location>
        <begin position="1296"/>
        <end position="1305"/>
    </location>
</feature>
<feature type="compositionally biased region" description="Pro residues" evidence="1">
    <location>
        <begin position="1153"/>
        <end position="1165"/>
    </location>
</feature>
<feature type="compositionally biased region" description="Polar residues" evidence="1">
    <location>
        <begin position="980"/>
        <end position="1007"/>
    </location>
</feature>
<feature type="compositionally biased region" description="Basic and acidic residues" evidence="1">
    <location>
        <begin position="117"/>
        <end position="132"/>
    </location>
</feature>
<dbReference type="InterPro" id="IPR040181">
    <property type="entry name" value="PKHG5/7"/>
</dbReference>
<gene>
    <name evidence="3" type="primary">HaOG205360</name>
    <name evidence="3" type="ORF">B5X24_HaOG205360</name>
</gene>
<keyword evidence="4" id="KW-1185">Reference proteome</keyword>